<gene>
    <name evidence="7" type="ORF">EH31_14050</name>
</gene>
<dbReference type="Pfam" id="PF01380">
    <property type="entry name" value="SIS"/>
    <property type="match status" value="1"/>
</dbReference>
<accession>A0A074MBE7</accession>
<evidence type="ECO:0000256" key="2">
    <source>
        <dbReference type="ARBA" id="ARBA00022737"/>
    </source>
</evidence>
<dbReference type="PROSITE" id="PS51371">
    <property type="entry name" value="CBS"/>
    <property type="match status" value="2"/>
</dbReference>
<keyword evidence="2" id="KW-0677">Repeat</keyword>
<evidence type="ECO:0000256" key="3">
    <source>
        <dbReference type="ARBA" id="ARBA00023122"/>
    </source>
</evidence>
<dbReference type="NCBIfam" id="TIGR00393">
    <property type="entry name" value="kpsF"/>
    <property type="match status" value="1"/>
</dbReference>
<dbReference type="Proteomes" id="UP000027647">
    <property type="component" value="Unassembled WGS sequence"/>
</dbReference>
<dbReference type="PANTHER" id="PTHR42745">
    <property type="match status" value="1"/>
</dbReference>
<name>A0A074MBE7_ERYLO</name>
<dbReference type="InterPro" id="IPR000644">
    <property type="entry name" value="CBS_dom"/>
</dbReference>
<dbReference type="SUPFAM" id="SSF54631">
    <property type="entry name" value="CBS-domain pair"/>
    <property type="match status" value="1"/>
</dbReference>
<keyword evidence="8" id="KW-1185">Reference proteome</keyword>
<evidence type="ECO:0000259" key="6">
    <source>
        <dbReference type="PROSITE" id="PS51464"/>
    </source>
</evidence>
<dbReference type="InterPro" id="IPR035474">
    <property type="entry name" value="SIS_Kpsf"/>
</dbReference>
<dbReference type="SUPFAM" id="SSF53697">
    <property type="entry name" value="SIS domain"/>
    <property type="match status" value="1"/>
</dbReference>
<keyword evidence="3 4" id="KW-0129">CBS domain</keyword>
<evidence type="ECO:0000313" key="8">
    <source>
        <dbReference type="Proteomes" id="UP000027647"/>
    </source>
</evidence>
<dbReference type="PANTHER" id="PTHR42745:SF1">
    <property type="entry name" value="ARABINOSE 5-PHOSPHATE ISOMERASE KDSD"/>
    <property type="match status" value="1"/>
</dbReference>
<dbReference type="AlphaFoldDB" id="A0A074MBE7"/>
<feature type="domain" description="CBS" evidence="5">
    <location>
        <begin position="213"/>
        <end position="271"/>
    </location>
</feature>
<evidence type="ECO:0000313" key="7">
    <source>
        <dbReference type="EMBL" id="KEO89153.1"/>
    </source>
</evidence>
<dbReference type="eggNOG" id="COG0517">
    <property type="taxonomic scope" value="Bacteria"/>
</dbReference>
<comment type="caution">
    <text evidence="7">The sequence shown here is derived from an EMBL/GenBank/DDBJ whole genome shotgun (WGS) entry which is preliminary data.</text>
</comment>
<dbReference type="OrthoDB" id="9762536at2"/>
<dbReference type="PROSITE" id="PS51464">
    <property type="entry name" value="SIS"/>
    <property type="match status" value="1"/>
</dbReference>
<evidence type="ECO:0000259" key="5">
    <source>
        <dbReference type="PROSITE" id="PS51371"/>
    </source>
</evidence>
<keyword evidence="7" id="KW-0413">Isomerase</keyword>
<comment type="similarity">
    <text evidence="1">Belongs to the SIS family. GutQ/KpsF subfamily.</text>
</comment>
<dbReference type="InterPro" id="IPR050986">
    <property type="entry name" value="GutQ/KpsF_isomerases"/>
</dbReference>
<dbReference type="Gene3D" id="3.40.50.10490">
    <property type="entry name" value="Glucose-6-phosphate isomerase like protein, domain 1"/>
    <property type="match status" value="1"/>
</dbReference>
<reference evidence="7 8" key="1">
    <citation type="submission" date="2014-04" db="EMBL/GenBank/DDBJ databases">
        <title>A comprehensive comparison of genomes of Erythrobacter spp. strains.</title>
        <authorList>
            <person name="Zheng Q."/>
        </authorList>
    </citation>
    <scope>NUCLEOTIDE SEQUENCE [LARGE SCALE GENOMIC DNA]</scope>
    <source>
        <strain evidence="7 8">DSM 6997</strain>
    </source>
</reference>
<dbReference type="GO" id="GO:0016853">
    <property type="term" value="F:isomerase activity"/>
    <property type="evidence" value="ECO:0007669"/>
    <property type="project" value="UniProtKB-KW"/>
</dbReference>
<evidence type="ECO:0000256" key="4">
    <source>
        <dbReference type="PROSITE-ProRule" id="PRU00703"/>
    </source>
</evidence>
<feature type="domain" description="SIS" evidence="6">
    <location>
        <begin position="45"/>
        <end position="188"/>
    </location>
</feature>
<feature type="domain" description="CBS" evidence="5">
    <location>
        <begin position="279"/>
        <end position="330"/>
    </location>
</feature>
<dbReference type="InterPro" id="IPR046348">
    <property type="entry name" value="SIS_dom_sf"/>
</dbReference>
<evidence type="ECO:0000256" key="1">
    <source>
        <dbReference type="ARBA" id="ARBA00008165"/>
    </source>
</evidence>
<sequence length="330" mass="35273">MNALTTIQPTLAHRPAHGFYHTIAEERDALSHFLAQSPQPDIEQAVALLARQDKPIVFVGIGKSGHIAAKTAATFSSLDMPALFLNAGEAAHGDLGAVQPQSVVVFFSNSGTTEELVRLLPPFRARDCDMVAIVGRKASPLVRAADYVILAEIEREADPQGMAPTSSTTLQLAIGDALAIAASQHRGFTREDFLRHHPAGLLGRQMIPIASLMRQGDDLPKVQKATPLLELLTVMSSKRLGAACVVGKGDQLLGLIVDGDVRRHLQSGVDISAVTAGDMMRATPHTVRDSLSLGHVLSLRKRAPTAWLVMPVVDEAGRLKGMLHAQDILG</sequence>
<dbReference type="STRING" id="1044.EH31_14050"/>
<dbReference type="GO" id="GO:0097367">
    <property type="term" value="F:carbohydrate derivative binding"/>
    <property type="evidence" value="ECO:0007669"/>
    <property type="project" value="InterPro"/>
</dbReference>
<dbReference type="Gene3D" id="3.10.580.10">
    <property type="entry name" value="CBS-domain"/>
    <property type="match status" value="1"/>
</dbReference>
<dbReference type="eggNOG" id="COG0794">
    <property type="taxonomic scope" value="Bacteria"/>
</dbReference>
<dbReference type="CDD" id="cd04604">
    <property type="entry name" value="CBS_pair_SIS_assoc"/>
    <property type="match status" value="1"/>
</dbReference>
<dbReference type="CDD" id="cd05014">
    <property type="entry name" value="SIS_Kpsf"/>
    <property type="match status" value="1"/>
</dbReference>
<dbReference type="InterPro" id="IPR046342">
    <property type="entry name" value="CBS_dom_sf"/>
</dbReference>
<proteinExistence type="inferred from homology"/>
<protein>
    <submittedName>
        <fullName evidence="7">Arabinose 5-phosphate isomerase</fullName>
    </submittedName>
</protein>
<dbReference type="RefSeq" id="WP_051699259.1">
    <property type="nucleotide sequence ID" value="NZ_JMIW01000006.1"/>
</dbReference>
<dbReference type="InterPro" id="IPR001347">
    <property type="entry name" value="SIS_dom"/>
</dbReference>
<dbReference type="GO" id="GO:0005975">
    <property type="term" value="P:carbohydrate metabolic process"/>
    <property type="evidence" value="ECO:0007669"/>
    <property type="project" value="InterPro"/>
</dbReference>
<dbReference type="EMBL" id="JMIW01000006">
    <property type="protein sequence ID" value="KEO89153.1"/>
    <property type="molecule type" value="Genomic_DNA"/>
</dbReference>
<dbReference type="GO" id="GO:1901135">
    <property type="term" value="P:carbohydrate derivative metabolic process"/>
    <property type="evidence" value="ECO:0007669"/>
    <property type="project" value="InterPro"/>
</dbReference>
<organism evidence="7 8">
    <name type="scientific">Erythrobacter longus</name>
    <dbReference type="NCBI Taxonomy" id="1044"/>
    <lineage>
        <taxon>Bacteria</taxon>
        <taxon>Pseudomonadati</taxon>
        <taxon>Pseudomonadota</taxon>
        <taxon>Alphaproteobacteria</taxon>
        <taxon>Sphingomonadales</taxon>
        <taxon>Erythrobacteraceae</taxon>
        <taxon>Erythrobacter/Porphyrobacter group</taxon>
        <taxon>Erythrobacter</taxon>
    </lineage>
</organism>
<dbReference type="Pfam" id="PF00571">
    <property type="entry name" value="CBS"/>
    <property type="match status" value="2"/>
</dbReference>
<dbReference type="InterPro" id="IPR004800">
    <property type="entry name" value="KdsD/KpsF-type"/>
</dbReference>